<dbReference type="Proteomes" id="UP000518266">
    <property type="component" value="Unassembled WGS sequence"/>
</dbReference>
<evidence type="ECO:0000313" key="2">
    <source>
        <dbReference type="EMBL" id="KAF3850793.1"/>
    </source>
</evidence>
<feature type="compositionally biased region" description="Basic and acidic residues" evidence="1">
    <location>
        <begin position="43"/>
        <end position="61"/>
    </location>
</feature>
<comment type="caution">
    <text evidence="2">The sequence shown here is derived from an EMBL/GenBank/DDBJ whole genome shotgun (WGS) entry which is preliminary data.</text>
</comment>
<reference evidence="2 3" key="1">
    <citation type="submission" date="2020-03" db="EMBL/GenBank/DDBJ databases">
        <title>Dissostichus mawsoni Genome sequencing and assembly.</title>
        <authorList>
            <person name="Park H."/>
        </authorList>
    </citation>
    <scope>NUCLEOTIDE SEQUENCE [LARGE SCALE GENOMIC DNA]</scope>
    <source>
        <strain evidence="2">DM0001</strain>
        <tissue evidence="2">Muscle</tissue>
    </source>
</reference>
<gene>
    <name evidence="2" type="ORF">F7725_012565</name>
</gene>
<keyword evidence="3" id="KW-1185">Reference proteome</keyword>
<evidence type="ECO:0000256" key="1">
    <source>
        <dbReference type="SAM" id="MobiDB-lite"/>
    </source>
</evidence>
<feature type="compositionally biased region" description="Polar residues" evidence="1">
    <location>
        <begin position="22"/>
        <end position="36"/>
    </location>
</feature>
<evidence type="ECO:0000313" key="3">
    <source>
        <dbReference type="Proteomes" id="UP000518266"/>
    </source>
</evidence>
<accession>A0A7J5YNT5</accession>
<proteinExistence type="predicted"/>
<name>A0A7J5YNT5_DISMA</name>
<organism evidence="2 3">
    <name type="scientific">Dissostichus mawsoni</name>
    <name type="common">Antarctic cod</name>
    <dbReference type="NCBI Taxonomy" id="36200"/>
    <lineage>
        <taxon>Eukaryota</taxon>
        <taxon>Metazoa</taxon>
        <taxon>Chordata</taxon>
        <taxon>Craniata</taxon>
        <taxon>Vertebrata</taxon>
        <taxon>Euteleostomi</taxon>
        <taxon>Actinopterygii</taxon>
        <taxon>Neopterygii</taxon>
        <taxon>Teleostei</taxon>
        <taxon>Neoteleostei</taxon>
        <taxon>Acanthomorphata</taxon>
        <taxon>Eupercaria</taxon>
        <taxon>Perciformes</taxon>
        <taxon>Notothenioidei</taxon>
        <taxon>Nototheniidae</taxon>
        <taxon>Dissostichus</taxon>
    </lineage>
</organism>
<dbReference type="AlphaFoldDB" id="A0A7J5YNT5"/>
<dbReference type="EMBL" id="JAAKFY010000010">
    <property type="protein sequence ID" value="KAF3850793.1"/>
    <property type="molecule type" value="Genomic_DNA"/>
</dbReference>
<sequence length="61" mass="6975">MVSVADLWRIMGNSKREMSTSWAEAQWSSPASTTSHIVPVLTTEHRDQHLQRTEGEQPEPR</sequence>
<protein>
    <submittedName>
        <fullName evidence="2">Uncharacterized protein</fullName>
    </submittedName>
</protein>
<feature type="region of interest" description="Disordered" evidence="1">
    <location>
        <begin position="22"/>
        <end position="61"/>
    </location>
</feature>